<dbReference type="EMBL" id="JASCZI010030306">
    <property type="protein sequence ID" value="MED6121034.1"/>
    <property type="molecule type" value="Genomic_DNA"/>
</dbReference>
<keyword evidence="2" id="KW-1133">Transmembrane helix</keyword>
<comment type="caution">
    <text evidence="3">The sequence shown here is derived from an EMBL/GenBank/DDBJ whole genome shotgun (WGS) entry which is preliminary data.</text>
</comment>
<proteinExistence type="predicted"/>
<reference evidence="3 4" key="1">
    <citation type="journal article" date="2023" name="Plants (Basel)">
        <title>Bridging the Gap: Combining Genomics and Transcriptomics Approaches to Understand Stylosanthes scabra, an Orphan Legume from the Brazilian Caatinga.</title>
        <authorList>
            <person name="Ferreira-Neto J.R.C."/>
            <person name="da Silva M.D."/>
            <person name="Binneck E."/>
            <person name="de Melo N.F."/>
            <person name="da Silva R.H."/>
            <person name="de Melo A.L.T.M."/>
            <person name="Pandolfi V."/>
            <person name="Bustamante F.O."/>
            <person name="Brasileiro-Vidal A.C."/>
            <person name="Benko-Iseppon A.M."/>
        </authorList>
    </citation>
    <scope>NUCLEOTIDE SEQUENCE [LARGE SCALE GENOMIC DNA]</scope>
    <source>
        <tissue evidence="3">Leaves</tissue>
    </source>
</reference>
<evidence type="ECO:0000313" key="4">
    <source>
        <dbReference type="Proteomes" id="UP001341840"/>
    </source>
</evidence>
<evidence type="ECO:0000256" key="1">
    <source>
        <dbReference type="SAM" id="MobiDB-lite"/>
    </source>
</evidence>
<dbReference type="Proteomes" id="UP001341840">
    <property type="component" value="Unassembled WGS sequence"/>
</dbReference>
<dbReference type="PANTHER" id="PTHR33672:SF3">
    <property type="entry name" value="YCF3-INTERACTING PROTEIN 1, CHLOROPLASTIC"/>
    <property type="match status" value="1"/>
</dbReference>
<name>A0ABU6RB55_9FABA</name>
<evidence type="ECO:0000256" key="2">
    <source>
        <dbReference type="SAM" id="Phobius"/>
    </source>
</evidence>
<evidence type="ECO:0000313" key="3">
    <source>
        <dbReference type="EMBL" id="MED6121034.1"/>
    </source>
</evidence>
<feature type="compositionally biased region" description="Acidic residues" evidence="1">
    <location>
        <begin position="80"/>
        <end position="98"/>
    </location>
</feature>
<organism evidence="3 4">
    <name type="scientific">Stylosanthes scabra</name>
    <dbReference type="NCBI Taxonomy" id="79078"/>
    <lineage>
        <taxon>Eukaryota</taxon>
        <taxon>Viridiplantae</taxon>
        <taxon>Streptophyta</taxon>
        <taxon>Embryophyta</taxon>
        <taxon>Tracheophyta</taxon>
        <taxon>Spermatophyta</taxon>
        <taxon>Magnoliopsida</taxon>
        <taxon>eudicotyledons</taxon>
        <taxon>Gunneridae</taxon>
        <taxon>Pentapetalae</taxon>
        <taxon>rosids</taxon>
        <taxon>fabids</taxon>
        <taxon>Fabales</taxon>
        <taxon>Fabaceae</taxon>
        <taxon>Papilionoideae</taxon>
        <taxon>50 kb inversion clade</taxon>
        <taxon>dalbergioids sensu lato</taxon>
        <taxon>Dalbergieae</taxon>
        <taxon>Pterocarpus clade</taxon>
        <taxon>Stylosanthes</taxon>
    </lineage>
</organism>
<keyword evidence="2" id="KW-0812">Transmembrane</keyword>
<dbReference type="PANTHER" id="PTHR33672">
    <property type="entry name" value="YCF3-INTERACTING PROTEIN 1, CHLOROPLASTIC"/>
    <property type="match status" value="1"/>
</dbReference>
<keyword evidence="2" id="KW-0472">Membrane</keyword>
<gene>
    <name evidence="3" type="ORF">PIB30_026247</name>
</gene>
<keyword evidence="4" id="KW-1185">Reference proteome</keyword>
<feature type="region of interest" description="Disordered" evidence="1">
    <location>
        <begin position="71"/>
        <end position="100"/>
    </location>
</feature>
<accession>A0ABU6RB55</accession>
<sequence>MASLLFSLTLTPNTLLSPSSSSSSSSSSYLLHHTHSFSRISNGPPFTRHLLLLNRRTSSLSFLPFVGKEDTDLRLSTQQQEDEDEEEEEEDDDEEPTPEDLQYVNQIKTVLELLRKNRDMLFGEVKLTIMIEDPREIERRRLLGIEDPDGPTRDDLVAALEEVNEGKVPTDKVALKMLAEELAAWPNLEIEATKKKPSKSLYAKATDTGIDPKVAAKKLNIDWDSAAEIDDVDDDDDTEVPPAVGYGALYLVTAFPVIIGISVVLILFYNSLQ</sequence>
<dbReference type="InterPro" id="IPR040340">
    <property type="entry name" value="CEST/Y3IP1"/>
</dbReference>
<protein>
    <submittedName>
        <fullName evidence="3">Ycf3-interacting protein 1, chloroplastic</fullName>
    </submittedName>
</protein>
<feature type="transmembrane region" description="Helical" evidence="2">
    <location>
        <begin position="248"/>
        <end position="269"/>
    </location>
</feature>